<accession>A0A239CPM7</accession>
<dbReference type="RefSeq" id="WP_089373406.1">
    <property type="nucleotide sequence ID" value="NZ_BMEP01000009.1"/>
</dbReference>
<dbReference type="Proteomes" id="UP000198379">
    <property type="component" value="Unassembled WGS sequence"/>
</dbReference>
<evidence type="ECO:0000259" key="1">
    <source>
        <dbReference type="Pfam" id="PF13472"/>
    </source>
</evidence>
<keyword evidence="3" id="KW-1185">Reference proteome</keyword>
<organism evidence="2 3">
    <name type="scientific">Dokdonia pacifica</name>
    <dbReference type="NCBI Taxonomy" id="1627892"/>
    <lineage>
        <taxon>Bacteria</taxon>
        <taxon>Pseudomonadati</taxon>
        <taxon>Bacteroidota</taxon>
        <taxon>Flavobacteriia</taxon>
        <taxon>Flavobacteriales</taxon>
        <taxon>Flavobacteriaceae</taxon>
        <taxon>Dokdonia</taxon>
    </lineage>
</organism>
<dbReference type="InterPro" id="IPR013830">
    <property type="entry name" value="SGNH_hydro"/>
</dbReference>
<dbReference type="PROSITE" id="PS51257">
    <property type="entry name" value="PROKAR_LIPOPROTEIN"/>
    <property type="match status" value="1"/>
</dbReference>
<name>A0A239CPM7_9FLAO</name>
<dbReference type="EMBL" id="FZNY01000008">
    <property type="protein sequence ID" value="SNS22095.1"/>
    <property type="molecule type" value="Genomic_DNA"/>
</dbReference>
<proteinExistence type="predicted"/>
<dbReference type="Pfam" id="PF13472">
    <property type="entry name" value="Lipase_GDSL_2"/>
    <property type="match status" value="1"/>
</dbReference>
<evidence type="ECO:0000313" key="2">
    <source>
        <dbReference type="EMBL" id="SNS22095.1"/>
    </source>
</evidence>
<gene>
    <name evidence="2" type="ORF">SAMN06265376_108123</name>
</gene>
<dbReference type="AlphaFoldDB" id="A0A239CPM7"/>
<protein>
    <submittedName>
        <fullName evidence="2">Lysophospholipase L1</fullName>
    </submittedName>
</protein>
<dbReference type="Gene3D" id="3.40.50.1110">
    <property type="entry name" value="SGNH hydrolase"/>
    <property type="match status" value="1"/>
</dbReference>
<dbReference type="PANTHER" id="PTHR30383:SF5">
    <property type="entry name" value="SGNH HYDROLASE-TYPE ESTERASE DOMAIN-CONTAINING PROTEIN"/>
    <property type="match status" value="1"/>
</dbReference>
<dbReference type="InterPro" id="IPR051532">
    <property type="entry name" value="Ester_Hydrolysis_Enzymes"/>
</dbReference>
<feature type="domain" description="SGNH hydrolase-type esterase" evidence="1">
    <location>
        <begin position="40"/>
        <end position="228"/>
    </location>
</feature>
<evidence type="ECO:0000313" key="3">
    <source>
        <dbReference type="Proteomes" id="UP000198379"/>
    </source>
</evidence>
<dbReference type="InterPro" id="IPR036514">
    <property type="entry name" value="SGNH_hydro_sf"/>
</dbReference>
<dbReference type="SUPFAM" id="SSF52266">
    <property type="entry name" value="SGNH hydrolase"/>
    <property type="match status" value="1"/>
</dbReference>
<dbReference type="PANTHER" id="PTHR30383">
    <property type="entry name" value="THIOESTERASE 1/PROTEASE 1/LYSOPHOSPHOLIPASE L1"/>
    <property type="match status" value="1"/>
</dbReference>
<dbReference type="OrthoDB" id="9786188at2"/>
<dbReference type="GO" id="GO:0004622">
    <property type="term" value="F:phosphatidylcholine lysophospholipase activity"/>
    <property type="evidence" value="ECO:0007669"/>
    <property type="project" value="TreeGrafter"/>
</dbReference>
<reference evidence="2 3" key="1">
    <citation type="submission" date="2017-06" db="EMBL/GenBank/DDBJ databases">
        <authorList>
            <person name="Kim H.J."/>
            <person name="Triplett B.A."/>
        </authorList>
    </citation>
    <scope>NUCLEOTIDE SEQUENCE [LARGE SCALE GENOMIC DNA]</scope>
    <source>
        <strain evidence="2 3">DSM 25597</strain>
    </source>
</reference>
<sequence>MSPRIYKLTFILSFFILTSCVDETGIEDAPPAYEVNILTLGDSRVQGNRPNHESYRFELWKNFIENNWTVDFLGPNVDTSEYPPVEGINFDNNHGGVGGYTTKSLLFSLEEMLAEVEMPDVILLGIGGNDLVLNVPNEDAIENIHGIIDILQDHNPDITIFIEQIAPAVSEIYTEENLAIFNGFNDAIATISQERTTQDSDVISVDMASGWYDVLLADEVHYNTLGAKVVADKYFNSVNLNLER</sequence>